<accession>A0A1F7FBB4</accession>
<gene>
    <name evidence="1" type="ORF">A2519_04555</name>
</gene>
<proteinExistence type="predicted"/>
<dbReference type="InterPro" id="IPR012902">
    <property type="entry name" value="N_methyl_site"/>
</dbReference>
<organism evidence="1 2">
    <name type="scientific">Candidatus Raymondbacteria bacterium RIFOXYD12_FULL_49_13</name>
    <dbReference type="NCBI Taxonomy" id="1817890"/>
    <lineage>
        <taxon>Bacteria</taxon>
        <taxon>Raymondiibacteriota</taxon>
    </lineage>
</organism>
<dbReference type="Proteomes" id="UP000179243">
    <property type="component" value="Unassembled WGS sequence"/>
</dbReference>
<comment type="caution">
    <text evidence="1">The sequence shown here is derived from an EMBL/GenBank/DDBJ whole genome shotgun (WGS) entry which is preliminary data.</text>
</comment>
<evidence type="ECO:0000313" key="2">
    <source>
        <dbReference type="Proteomes" id="UP000179243"/>
    </source>
</evidence>
<dbReference type="AlphaFoldDB" id="A0A1F7FBB4"/>
<dbReference type="Pfam" id="PF07963">
    <property type="entry name" value="N_methyl"/>
    <property type="match status" value="1"/>
</dbReference>
<reference evidence="1 2" key="1">
    <citation type="journal article" date="2016" name="Nat. Commun.">
        <title>Thousands of microbial genomes shed light on interconnected biogeochemical processes in an aquifer system.</title>
        <authorList>
            <person name="Anantharaman K."/>
            <person name="Brown C.T."/>
            <person name="Hug L.A."/>
            <person name="Sharon I."/>
            <person name="Castelle C.J."/>
            <person name="Probst A.J."/>
            <person name="Thomas B.C."/>
            <person name="Singh A."/>
            <person name="Wilkins M.J."/>
            <person name="Karaoz U."/>
            <person name="Brodie E.L."/>
            <person name="Williams K.H."/>
            <person name="Hubbard S.S."/>
            <person name="Banfield J.F."/>
        </authorList>
    </citation>
    <scope>NUCLEOTIDE SEQUENCE [LARGE SCALE GENOMIC DNA]</scope>
</reference>
<dbReference type="EMBL" id="MFYX01000078">
    <property type="protein sequence ID" value="OGK03965.1"/>
    <property type="molecule type" value="Genomic_DNA"/>
</dbReference>
<name>A0A1F7FBB4_UNCRA</name>
<protein>
    <recommendedName>
        <fullName evidence="3">Type II secretion system protein GspI C-terminal domain-containing protein</fullName>
    </recommendedName>
</protein>
<dbReference type="NCBIfam" id="TIGR02532">
    <property type="entry name" value="IV_pilin_GFxxxE"/>
    <property type="match status" value="1"/>
</dbReference>
<evidence type="ECO:0008006" key="3">
    <source>
        <dbReference type="Google" id="ProtNLM"/>
    </source>
</evidence>
<evidence type="ECO:0000313" key="1">
    <source>
        <dbReference type="EMBL" id="OGK03965.1"/>
    </source>
</evidence>
<sequence>MMNEKGFTMAEVLAALVIFSLVAVPATLTMTRIAKGLKTTDKVLGLRIAQESLNTSLADESERYNIEREVMINDKKCKIIRMVEENDLSIITVSVFCQRRPLASLKGYIFRRS</sequence>